<gene>
    <name evidence="2" type="primary">yidI</name>
    <name evidence="2" type="ORF">NCTC9962_00993</name>
</gene>
<dbReference type="AlphaFoldDB" id="A0A377ALK3"/>
<dbReference type="EMBL" id="UGED01000004">
    <property type="protein sequence ID" value="STL17713.1"/>
    <property type="molecule type" value="Genomic_DNA"/>
</dbReference>
<proteinExistence type="predicted"/>
<keyword evidence="1" id="KW-0472">Membrane</keyword>
<sequence length="181" mass="20386">MGIIAQNKISSLGMLFGAIALMMGIIHFSFGPFSAPPPTFESIVADKTAEIKRGLLAGIKGEKITTVEKKEDVDVDKILNQSGIALAIAALLCAFIGGMRKENRWGIRGRAGFWRRDAGFPYLAFWYRHRVQHFADIPYLFLPDRRFTGLSSLNNARRVIISGHYRQNFCFFSLHLHPLCR</sequence>
<evidence type="ECO:0000313" key="3">
    <source>
        <dbReference type="Proteomes" id="UP000254052"/>
    </source>
</evidence>
<name>A0A377ALK3_ECOLX</name>
<reference evidence="2 3" key="1">
    <citation type="submission" date="2018-06" db="EMBL/GenBank/DDBJ databases">
        <authorList>
            <consortium name="Pathogen Informatics"/>
            <person name="Doyle S."/>
        </authorList>
    </citation>
    <scope>NUCLEOTIDE SEQUENCE [LARGE SCALE GENOMIC DNA]</scope>
    <source>
        <strain evidence="2 3">NCTC9962</strain>
    </source>
</reference>
<protein>
    <submittedName>
        <fullName evidence="2">Inner membrane protein</fullName>
    </submittedName>
</protein>
<keyword evidence="1" id="KW-0812">Transmembrane</keyword>
<evidence type="ECO:0000313" key="2">
    <source>
        <dbReference type="EMBL" id="STL17713.1"/>
    </source>
</evidence>
<feature type="transmembrane region" description="Helical" evidence="1">
    <location>
        <begin position="12"/>
        <end position="30"/>
    </location>
</feature>
<feature type="transmembrane region" description="Helical" evidence="1">
    <location>
        <begin position="78"/>
        <end position="98"/>
    </location>
</feature>
<accession>A0A377ALK3</accession>
<evidence type="ECO:0000256" key="1">
    <source>
        <dbReference type="SAM" id="Phobius"/>
    </source>
</evidence>
<keyword evidence="1" id="KW-1133">Transmembrane helix</keyword>
<organism evidence="2 3">
    <name type="scientific">Escherichia coli</name>
    <dbReference type="NCBI Taxonomy" id="562"/>
    <lineage>
        <taxon>Bacteria</taxon>
        <taxon>Pseudomonadati</taxon>
        <taxon>Pseudomonadota</taxon>
        <taxon>Gammaproteobacteria</taxon>
        <taxon>Enterobacterales</taxon>
        <taxon>Enterobacteriaceae</taxon>
        <taxon>Escherichia</taxon>
    </lineage>
</organism>
<dbReference type="Proteomes" id="UP000254052">
    <property type="component" value="Unassembled WGS sequence"/>
</dbReference>